<dbReference type="AlphaFoldDB" id="A0A4Y2LAS0"/>
<evidence type="ECO:0000313" key="2">
    <source>
        <dbReference type="Proteomes" id="UP000499080"/>
    </source>
</evidence>
<accession>A0A4Y2LAS0</accession>
<name>A0A4Y2LAS0_ARAVE</name>
<proteinExistence type="predicted"/>
<gene>
    <name evidence="1" type="ORF">AVEN_261919_1</name>
</gene>
<feature type="non-terminal residue" evidence="1">
    <location>
        <position position="21"/>
    </location>
</feature>
<comment type="caution">
    <text evidence="1">The sequence shown here is derived from an EMBL/GenBank/DDBJ whole genome shotgun (WGS) entry which is preliminary data.</text>
</comment>
<protein>
    <submittedName>
        <fullName evidence="1">Uncharacterized protein</fullName>
    </submittedName>
</protein>
<dbReference type="EMBL" id="BGPR01275859">
    <property type="protein sequence ID" value="GBN10917.1"/>
    <property type="molecule type" value="Genomic_DNA"/>
</dbReference>
<reference evidence="1 2" key="1">
    <citation type="journal article" date="2019" name="Sci. Rep.">
        <title>Orb-weaving spider Araneus ventricosus genome elucidates the spidroin gene catalogue.</title>
        <authorList>
            <person name="Kono N."/>
            <person name="Nakamura H."/>
            <person name="Ohtoshi R."/>
            <person name="Moran D.A.P."/>
            <person name="Shinohara A."/>
            <person name="Yoshida Y."/>
            <person name="Fujiwara M."/>
            <person name="Mori M."/>
            <person name="Tomita M."/>
            <person name="Arakawa K."/>
        </authorList>
    </citation>
    <scope>NUCLEOTIDE SEQUENCE [LARGE SCALE GENOMIC DNA]</scope>
</reference>
<sequence>MRITASIIDEDPYMFTLPPLE</sequence>
<organism evidence="1 2">
    <name type="scientific">Araneus ventricosus</name>
    <name type="common">Orbweaver spider</name>
    <name type="synonym">Epeira ventricosa</name>
    <dbReference type="NCBI Taxonomy" id="182803"/>
    <lineage>
        <taxon>Eukaryota</taxon>
        <taxon>Metazoa</taxon>
        <taxon>Ecdysozoa</taxon>
        <taxon>Arthropoda</taxon>
        <taxon>Chelicerata</taxon>
        <taxon>Arachnida</taxon>
        <taxon>Araneae</taxon>
        <taxon>Araneomorphae</taxon>
        <taxon>Entelegynae</taxon>
        <taxon>Araneoidea</taxon>
        <taxon>Araneidae</taxon>
        <taxon>Araneus</taxon>
    </lineage>
</organism>
<dbReference type="Proteomes" id="UP000499080">
    <property type="component" value="Unassembled WGS sequence"/>
</dbReference>
<evidence type="ECO:0000313" key="1">
    <source>
        <dbReference type="EMBL" id="GBN10917.1"/>
    </source>
</evidence>
<keyword evidence="2" id="KW-1185">Reference proteome</keyword>